<proteinExistence type="predicted"/>
<comment type="caution">
    <text evidence="1">The sequence shown here is derived from an EMBL/GenBank/DDBJ whole genome shotgun (WGS) entry which is preliminary data.</text>
</comment>
<reference evidence="1" key="1">
    <citation type="submission" date="2019-04" db="EMBL/GenBank/DDBJ databases">
        <title>Microbes associate with the intestines of laboratory mice.</title>
        <authorList>
            <person name="Navarre W."/>
            <person name="Wong E."/>
            <person name="Huang K."/>
            <person name="Tropini C."/>
            <person name="Ng K."/>
            <person name="Yu B."/>
        </authorList>
    </citation>
    <scope>NUCLEOTIDE SEQUENCE</scope>
    <source>
        <strain evidence="1">NM09_H32</strain>
    </source>
</reference>
<dbReference type="Proteomes" id="UP000308836">
    <property type="component" value="Unassembled WGS sequence"/>
</dbReference>
<accession>A0AC61R6Y1</accession>
<keyword evidence="2" id="KW-1185">Reference proteome</keyword>
<organism evidence="1 2">
    <name type="scientific">Dubosiella muris</name>
    <dbReference type="NCBI Taxonomy" id="3038133"/>
    <lineage>
        <taxon>Bacteria</taxon>
        <taxon>Bacillati</taxon>
        <taxon>Bacillota</taxon>
        <taxon>Erysipelotrichia</taxon>
        <taxon>Erysipelotrichales</taxon>
        <taxon>Erysipelotrichaceae</taxon>
        <taxon>Dubosiella</taxon>
    </lineage>
</organism>
<evidence type="ECO:0000313" key="1">
    <source>
        <dbReference type="EMBL" id="TGY65916.1"/>
    </source>
</evidence>
<name>A0AC61R6Y1_9FIRM</name>
<dbReference type="EMBL" id="SRYG01000011">
    <property type="protein sequence ID" value="TGY65916.1"/>
    <property type="molecule type" value="Genomic_DNA"/>
</dbReference>
<evidence type="ECO:0000313" key="2">
    <source>
        <dbReference type="Proteomes" id="UP000308836"/>
    </source>
</evidence>
<protein>
    <submittedName>
        <fullName evidence="1">DeoR/GlpR transcriptional regulator</fullName>
    </submittedName>
</protein>
<gene>
    <name evidence="1" type="ORF">E5336_06240</name>
</gene>
<sequence>MLKRERLQYIRQMVNQKGIVTAAEIMRDLNVSDMTVRRDLDELEKSGKLIRIHGGAQSLGYNLDCELSLQEKSAVNMAEKQEIAREAAKLIKENDTVFLGPGTTIEQLAKEIAGRNVHVVTNSLPVFDIIRQYDPKRVLLIGGTFRNHTGVFVGPLCTDTLSRLRFSATFISCNALAEDQITTSSIEEGQTQEIALNNARYRYLLVDEHKFNREDFYAYYKLYNMDGMITDSKTSPDIIAHYSQYIQIIQAGKGK</sequence>